<gene>
    <name evidence="1" type="ORF">XENOCAPTIV_027273</name>
</gene>
<organism evidence="1 2">
    <name type="scientific">Xenoophorus captivus</name>
    <dbReference type="NCBI Taxonomy" id="1517983"/>
    <lineage>
        <taxon>Eukaryota</taxon>
        <taxon>Metazoa</taxon>
        <taxon>Chordata</taxon>
        <taxon>Craniata</taxon>
        <taxon>Vertebrata</taxon>
        <taxon>Euteleostomi</taxon>
        <taxon>Actinopterygii</taxon>
        <taxon>Neopterygii</taxon>
        <taxon>Teleostei</taxon>
        <taxon>Neoteleostei</taxon>
        <taxon>Acanthomorphata</taxon>
        <taxon>Ovalentaria</taxon>
        <taxon>Atherinomorphae</taxon>
        <taxon>Cyprinodontiformes</taxon>
        <taxon>Goodeidae</taxon>
        <taxon>Xenoophorus</taxon>
    </lineage>
</organism>
<keyword evidence="2" id="KW-1185">Reference proteome</keyword>
<dbReference type="Proteomes" id="UP001434883">
    <property type="component" value="Unassembled WGS sequence"/>
</dbReference>
<sequence length="191" mass="21235">MMIRCLMRLIRSSWRTLQCEQGGNSLVTSGAIVALQVSAHPNQKMCPEEKPVEVNLKRDDGIRSVEVFWLSLMSSGTPDNIKPAICSIWPVLNINRAFSVTADVTELHLTEAESTGSAVLVRPHRGPRPPGAAPTELLQEDCRHWTRGPHLSILIPQCVWTTVIGAHSGLQSVFLHMKIQMKQKEGPVWKD</sequence>
<evidence type="ECO:0000313" key="1">
    <source>
        <dbReference type="EMBL" id="MEQ2217976.1"/>
    </source>
</evidence>
<name>A0ABV0SCU9_9TELE</name>
<dbReference type="EMBL" id="JAHRIN010076323">
    <property type="protein sequence ID" value="MEQ2217976.1"/>
    <property type="molecule type" value="Genomic_DNA"/>
</dbReference>
<comment type="caution">
    <text evidence="1">The sequence shown here is derived from an EMBL/GenBank/DDBJ whole genome shotgun (WGS) entry which is preliminary data.</text>
</comment>
<protein>
    <submittedName>
        <fullName evidence="1">Uncharacterized protein</fullName>
    </submittedName>
</protein>
<reference evidence="1 2" key="1">
    <citation type="submission" date="2021-06" db="EMBL/GenBank/DDBJ databases">
        <authorList>
            <person name="Palmer J.M."/>
        </authorList>
    </citation>
    <scope>NUCLEOTIDE SEQUENCE [LARGE SCALE GENOMIC DNA]</scope>
    <source>
        <strain evidence="1 2">XC_2019</strain>
        <tissue evidence="1">Muscle</tissue>
    </source>
</reference>
<evidence type="ECO:0000313" key="2">
    <source>
        <dbReference type="Proteomes" id="UP001434883"/>
    </source>
</evidence>
<proteinExistence type="predicted"/>
<accession>A0ABV0SCU9</accession>